<protein>
    <submittedName>
        <fullName evidence="2">Secreted protein</fullName>
    </submittedName>
</protein>
<keyword evidence="1" id="KW-1185">Reference proteome</keyword>
<evidence type="ECO:0000313" key="2">
    <source>
        <dbReference type="WBParaSite" id="PSAMB.scaffold41size102001.g1079.t1"/>
    </source>
</evidence>
<dbReference type="WBParaSite" id="PSAMB.scaffold41size102001.g1079.t1">
    <property type="protein sequence ID" value="PSAMB.scaffold41size102001.g1079.t1"/>
    <property type="gene ID" value="PSAMB.scaffold41size102001.g1079"/>
</dbReference>
<reference evidence="2" key="1">
    <citation type="submission" date="2022-11" db="UniProtKB">
        <authorList>
            <consortium name="WormBaseParasite"/>
        </authorList>
    </citation>
    <scope>IDENTIFICATION</scope>
</reference>
<sequence length="97" mass="10671">MFLAASVAALYILGTAVAYMLALPKILSTFKYTTARRASRSACSCTHSVELKCTLSRLRQAMFLLSMSGAERRLAPDTRQAPDSVPRLRHLSATTFM</sequence>
<evidence type="ECO:0000313" key="1">
    <source>
        <dbReference type="Proteomes" id="UP000887566"/>
    </source>
</evidence>
<organism evidence="1 2">
    <name type="scientific">Plectus sambesii</name>
    <dbReference type="NCBI Taxonomy" id="2011161"/>
    <lineage>
        <taxon>Eukaryota</taxon>
        <taxon>Metazoa</taxon>
        <taxon>Ecdysozoa</taxon>
        <taxon>Nematoda</taxon>
        <taxon>Chromadorea</taxon>
        <taxon>Plectida</taxon>
        <taxon>Plectina</taxon>
        <taxon>Plectoidea</taxon>
        <taxon>Plectidae</taxon>
        <taxon>Plectus</taxon>
    </lineage>
</organism>
<name>A0A914WIC0_9BILA</name>
<accession>A0A914WIC0</accession>
<dbReference type="Proteomes" id="UP000887566">
    <property type="component" value="Unplaced"/>
</dbReference>
<proteinExistence type="predicted"/>
<dbReference type="AlphaFoldDB" id="A0A914WIC0"/>